<dbReference type="InterPro" id="IPR038430">
    <property type="entry name" value="NDAH_ubi_oxred_su3_sf"/>
</dbReference>
<dbReference type="GO" id="GO:0008137">
    <property type="term" value="F:NADH dehydrogenase (ubiquinone) activity"/>
    <property type="evidence" value="ECO:0007669"/>
    <property type="project" value="InterPro"/>
</dbReference>
<feature type="transmembrane region" description="Helical" evidence="12">
    <location>
        <begin position="6"/>
        <end position="30"/>
    </location>
</feature>
<accession>A0A556QRA1</accession>
<dbReference type="EC" id="7.1.1.-" evidence="11"/>
<evidence type="ECO:0000256" key="2">
    <source>
        <dbReference type="ARBA" id="ARBA00008472"/>
    </source>
</evidence>
<dbReference type="GO" id="GO:0048038">
    <property type="term" value="F:quinone binding"/>
    <property type="evidence" value="ECO:0007669"/>
    <property type="project" value="UniProtKB-KW"/>
</dbReference>
<keyword evidence="9 11" id="KW-0520">NAD</keyword>
<evidence type="ECO:0000256" key="9">
    <source>
        <dbReference type="ARBA" id="ARBA00023027"/>
    </source>
</evidence>
<keyword evidence="7" id="KW-1278">Translocase</keyword>
<gene>
    <name evidence="13" type="ORF">FPL22_07600</name>
</gene>
<protein>
    <recommendedName>
        <fullName evidence="11">NADH-quinone oxidoreductase subunit</fullName>
        <ecNumber evidence="11">7.1.1.-</ecNumber>
    </recommendedName>
</protein>
<dbReference type="PANTHER" id="PTHR11058:SF22">
    <property type="entry name" value="NADH-QUINONE OXIDOREDUCTASE SUBUNIT A"/>
    <property type="match status" value="1"/>
</dbReference>
<evidence type="ECO:0000256" key="3">
    <source>
        <dbReference type="ARBA" id="ARBA00022448"/>
    </source>
</evidence>
<dbReference type="PANTHER" id="PTHR11058">
    <property type="entry name" value="NADH-UBIQUINONE OXIDOREDUCTASE CHAIN 3"/>
    <property type="match status" value="1"/>
</dbReference>
<evidence type="ECO:0000256" key="12">
    <source>
        <dbReference type="SAM" id="Phobius"/>
    </source>
</evidence>
<comment type="subcellular location">
    <subcellularLocation>
        <location evidence="11">Cell membrane</location>
        <topology evidence="11">Multi-pass membrane protein</topology>
    </subcellularLocation>
    <subcellularLocation>
        <location evidence="1">Membrane</location>
    </subcellularLocation>
</comment>
<keyword evidence="8 12" id="KW-1133">Transmembrane helix</keyword>
<evidence type="ECO:0000256" key="8">
    <source>
        <dbReference type="ARBA" id="ARBA00022989"/>
    </source>
</evidence>
<evidence type="ECO:0000313" key="14">
    <source>
        <dbReference type="Proteomes" id="UP000315648"/>
    </source>
</evidence>
<evidence type="ECO:0000313" key="13">
    <source>
        <dbReference type="EMBL" id="TSJ79149.1"/>
    </source>
</evidence>
<sequence length="125" mass="14176">MMSDAYLPLLIQLILATGLAVLIVGVSHLLGERSKKRTAITDTAYECGVKVEPLLHTRFSVKFYVTAMLFILFDIEVVFLIPWAFIYRDFLANNLSILGPILFFFGVLVLGLFYEVKKGALEWEK</sequence>
<feature type="transmembrane region" description="Helical" evidence="12">
    <location>
        <begin position="63"/>
        <end position="85"/>
    </location>
</feature>
<dbReference type="Proteomes" id="UP000315648">
    <property type="component" value="Unassembled WGS sequence"/>
</dbReference>
<keyword evidence="3" id="KW-0813">Transport</keyword>
<comment type="catalytic activity">
    <reaction evidence="11">
        <text>a quinone + NADH + 5 H(+)(in) = a quinol + NAD(+) + 4 H(+)(out)</text>
        <dbReference type="Rhea" id="RHEA:57888"/>
        <dbReference type="ChEBI" id="CHEBI:15378"/>
        <dbReference type="ChEBI" id="CHEBI:24646"/>
        <dbReference type="ChEBI" id="CHEBI:57540"/>
        <dbReference type="ChEBI" id="CHEBI:57945"/>
        <dbReference type="ChEBI" id="CHEBI:132124"/>
    </reaction>
</comment>
<name>A0A556QRA1_9BACT</name>
<dbReference type="InterPro" id="IPR000440">
    <property type="entry name" value="NADH_UbQ/plastoQ_OxRdtase_su3"/>
</dbReference>
<dbReference type="Gene3D" id="1.20.58.1610">
    <property type="entry name" value="NADH:ubiquinone/plastoquinone oxidoreductase, chain 3"/>
    <property type="match status" value="1"/>
</dbReference>
<evidence type="ECO:0000256" key="7">
    <source>
        <dbReference type="ARBA" id="ARBA00022967"/>
    </source>
</evidence>
<keyword evidence="5 11" id="KW-0812">Transmembrane</keyword>
<proteinExistence type="inferred from homology"/>
<dbReference type="GO" id="GO:0030964">
    <property type="term" value="C:NADH dehydrogenase complex"/>
    <property type="evidence" value="ECO:0007669"/>
    <property type="project" value="TreeGrafter"/>
</dbReference>
<dbReference type="EMBL" id="VMBG01000001">
    <property type="protein sequence ID" value="TSJ79149.1"/>
    <property type="molecule type" value="Genomic_DNA"/>
</dbReference>
<feature type="transmembrane region" description="Helical" evidence="12">
    <location>
        <begin position="97"/>
        <end position="116"/>
    </location>
</feature>
<evidence type="ECO:0000256" key="10">
    <source>
        <dbReference type="ARBA" id="ARBA00023136"/>
    </source>
</evidence>
<comment type="caution">
    <text evidence="13">The sequence shown here is derived from an EMBL/GenBank/DDBJ whole genome shotgun (WGS) entry which is preliminary data.</text>
</comment>
<comment type="similarity">
    <text evidence="2 11">Belongs to the complex I subunit 3 family.</text>
</comment>
<comment type="function">
    <text evidence="11">NDH-1 shuttles electrons from NADH, via FMN and iron-sulfur (Fe-S) centers, to quinones in the respiratory chain.</text>
</comment>
<evidence type="ECO:0000256" key="11">
    <source>
        <dbReference type="RuleBase" id="RU003639"/>
    </source>
</evidence>
<dbReference type="GO" id="GO:0005886">
    <property type="term" value="C:plasma membrane"/>
    <property type="evidence" value="ECO:0007669"/>
    <property type="project" value="UniProtKB-SubCell"/>
</dbReference>
<keyword evidence="4" id="KW-1003">Cell membrane</keyword>
<evidence type="ECO:0000256" key="6">
    <source>
        <dbReference type="ARBA" id="ARBA00022719"/>
    </source>
</evidence>
<dbReference type="AlphaFoldDB" id="A0A556QRA1"/>
<evidence type="ECO:0000256" key="4">
    <source>
        <dbReference type="ARBA" id="ARBA00022475"/>
    </source>
</evidence>
<keyword evidence="14" id="KW-1185">Reference proteome</keyword>
<dbReference type="Pfam" id="PF00507">
    <property type="entry name" value="Oxidored_q4"/>
    <property type="match status" value="1"/>
</dbReference>
<reference evidence="13 14" key="1">
    <citation type="submission" date="2019-07" db="EMBL/GenBank/DDBJ databases">
        <title>Description of 53C-WASEF.</title>
        <authorList>
            <person name="Pitt A."/>
            <person name="Hahn M.W."/>
        </authorList>
    </citation>
    <scope>NUCLEOTIDE SEQUENCE [LARGE SCALE GENOMIC DNA]</scope>
    <source>
        <strain evidence="13 14">53C-WASEF</strain>
    </source>
</reference>
<evidence type="ECO:0000256" key="1">
    <source>
        <dbReference type="ARBA" id="ARBA00004370"/>
    </source>
</evidence>
<keyword evidence="10 12" id="KW-0472">Membrane</keyword>
<dbReference type="OrthoDB" id="9791970at2"/>
<organism evidence="13 14">
    <name type="scientific">Rariglobus hedericola</name>
    <dbReference type="NCBI Taxonomy" id="2597822"/>
    <lineage>
        <taxon>Bacteria</taxon>
        <taxon>Pseudomonadati</taxon>
        <taxon>Verrucomicrobiota</taxon>
        <taxon>Opitutia</taxon>
        <taxon>Opitutales</taxon>
        <taxon>Opitutaceae</taxon>
        <taxon>Rariglobus</taxon>
    </lineage>
</organism>
<evidence type="ECO:0000256" key="5">
    <source>
        <dbReference type="ARBA" id="ARBA00022692"/>
    </source>
</evidence>
<keyword evidence="6 11" id="KW-0874">Quinone</keyword>